<organism evidence="1 2">
    <name type="scientific">Aliidiomarina haloalkalitolerans</name>
    <dbReference type="NCBI Taxonomy" id="859059"/>
    <lineage>
        <taxon>Bacteria</taxon>
        <taxon>Pseudomonadati</taxon>
        <taxon>Pseudomonadota</taxon>
        <taxon>Gammaproteobacteria</taxon>
        <taxon>Alteromonadales</taxon>
        <taxon>Idiomarinaceae</taxon>
        <taxon>Aliidiomarina</taxon>
    </lineage>
</organism>
<dbReference type="EMBL" id="PIPI01000001">
    <property type="protein sequence ID" value="RUO21505.1"/>
    <property type="molecule type" value="Genomic_DNA"/>
</dbReference>
<gene>
    <name evidence="1" type="ORF">CWE06_01200</name>
</gene>
<dbReference type="AlphaFoldDB" id="A0A432VY54"/>
<dbReference type="Pfam" id="PF10722">
    <property type="entry name" value="YbjN"/>
    <property type="match status" value="1"/>
</dbReference>
<evidence type="ECO:0000313" key="2">
    <source>
        <dbReference type="Proteomes" id="UP000288212"/>
    </source>
</evidence>
<dbReference type="InterPro" id="IPR019660">
    <property type="entry name" value="Put_sensory_transdc_reg_YbjN"/>
</dbReference>
<dbReference type="Proteomes" id="UP000288212">
    <property type="component" value="Unassembled WGS sequence"/>
</dbReference>
<proteinExistence type="predicted"/>
<protein>
    <recommendedName>
        <fullName evidence="3">YbjN domain-containing protein</fullName>
    </recommendedName>
</protein>
<evidence type="ECO:0008006" key="3">
    <source>
        <dbReference type="Google" id="ProtNLM"/>
    </source>
</evidence>
<comment type="caution">
    <text evidence="1">The sequence shown here is derived from an EMBL/GenBank/DDBJ whole genome shotgun (WGS) entry which is preliminary data.</text>
</comment>
<dbReference type="CDD" id="cd17511">
    <property type="entry name" value="YbjN_AmyR-like"/>
    <property type="match status" value="1"/>
</dbReference>
<name>A0A432VY54_9GAMM</name>
<reference evidence="1 2" key="1">
    <citation type="journal article" date="2011" name="Front. Microbiol.">
        <title>Genomic signatures of strain selection and enhancement in Bacillus atrophaeus var. globigii, a historical biowarfare simulant.</title>
        <authorList>
            <person name="Gibbons H.S."/>
            <person name="Broomall S.M."/>
            <person name="McNew L.A."/>
            <person name="Daligault H."/>
            <person name="Chapman C."/>
            <person name="Bruce D."/>
            <person name="Karavis M."/>
            <person name="Krepps M."/>
            <person name="McGregor P.A."/>
            <person name="Hong C."/>
            <person name="Park K.H."/>
            <person name="Akmal A."/>
            <person name="Feldman A."/>
            <person name="Lin J.S."/>
            <person name="Chang W.E."/>
            <person name="Higgs B.W."/>
            <person name="Demirev P."/>
            <person name="Lindquist J."/>
            <person name="Liem A."/>
            <person name="Fochler E."/>
            <person name="Read T.D."/>
            <person name="Tapia R."/>
            <person name="Johnson S."/>
            <person name="Bishop-Lilly K.A."/>
            <person name="Detter C."/>
            <person name="Han C."/>
            <person name="Sozhamannan S."/>
            <person name="Rosenzweig C.N."/>
            <person name="Skowronski E.W."/>
        </authorList>
    </citation>
    <scope>NUCLEOTIDE SEQUENCE [LARGE SCALE GENOMIC DNA]</scope>
    <source>
        <strain evidence="1 2">AK5</strain>
    </source>
</reference>
<sequence length="178" mass="20349">MRCALCSEWAAIFGRTYRDPAAFKFIEGMVMKKVLSMLLLSIALVSFSTFAQADTIHKKTDVESMMKIMQAEGYTVEIDEDGDILWRIDGFATYILIPAHGEMVQFYAIFTDSDENTPEKINQWNRSKSYSRSYWTVDGHPVLELDLDFAGGVTEARIKDYLMTARLSFATWINEVLL</sequence>
<accession>A0A432VY54</accession>
<keyword evidence="2" id="KW-1185">Reference proteome</keyword>
<evidence type="ECO:0000313" key="1">
    <source>
        <dbReference type="EMBL" id="RUO21505.1"/>
    </source>
</evidence>